<dbReference type="AlphaFoldDB" id="A0A0E9PKG0"/>
<protein>
    <submittedName>
        <fullName evidence="2">Uncharacterized protein</fullName>
    </submittedName>
</protein>
<name>A0A0E9PKG0_ANGAN</name>
<proteinExistence type="predicted"/>
<reference evidence="2" key="2">
    <citation type="journal article" date="2015" name="Fish Shellfish Immunol.">
        <title>Early steps in the European eel (Anguilla anguilla)-Vibrio vulnificus interaction in the gills: Role of the RtxA13 toxin.</title>
        <authorList>
            <person name="Callol A."/>
            <person name="Pajuelo D."/>
            <person name="Ebbesson L."/>
            <person name="Teles M."/>
            <person name="MacKenzie S."/>
            <person name="Amaro C."/>
        </authorList>
    </citation>
    <scope>NUCLEOTIDE SEQUENCE</scope>
</reference>
<feature type="chain" id="PRO_5002431350" evidence="1">
    <location>
        <begin position="19"/>
        <end position="40"/>
    </location>
</feature>
<reference evidence="2" key="1">
    <citation type="submission" date="2014-11" db="EMBL/GenBank/DDBJ databases">
        <authorList>
            <person name="Amaro Gonzalez C."/>
        </authorList>
    </citation>
    <scope>NUCLEOTIDE SEQUENCE</scope>
</reference>
<feature type="signal peptide" evidence="1">
    <location>
        <begin position="1"/>
        <end position="18"/>
    </location>
</feature>
<sequence length="40" mass="4740">MWELCLHMFACILSNTYFVCNFDEEDQPSLLTILYAMFSV</sequence>
<evidence type="ECO:0000313" key="2">
    <source>
        <dbReference type="EMBL" id="JAH04757.1"/>
    </source>
</evidence>
<organism evidence="2">
    <name type="scientific">Anguilla anguilla</name>
    <name type="common">European freshwater eel</name>
    <name type="synonym">Muraena anguilla</name>
    <dbReference type="NCBI Taxonomy" id="7936"/>
    <lineage>
        <taxon>Eukaryota</taxon>
        <taxon>Metazoa</taxon>
        <taxon>Chordata</taxon>
        <taxon>Craniata</taxon>
        <taxon>Vertebrata</taxon>
        <taxon>Euteleostomi</taxon>
        <taxon>Actinopterygii</taxon>
        <taxon>Neopterygii</taxon>
        <taxon>Teleostei</taxon>
        <taxon>Anguilliformes</taxon>
        <taxon>Anguillidae</taxon>
        <taxon>Anguilla</taxon>
    </lineage>
</organism>
<evidence type="ECO:0000256" key="1">
    <source>
        <dbReference type="SAM" id="SignalP"/>
    </source>
</evidence>
<dbReference type="EMBL" id="GBXM01103820">
    <property type="protein sequence ID" value="JAH04757.1"/>
    <property type="molecule type" value="Transcribed_RNA"/>
</dbReference>
<accession>A0A0E9PKG0</accession>
<keyword evidence="1" id="KW-0732">Signal</keyword>